<reference evidence="1 2" key="1">
    <citation type="submission" date="2014-06" db="EMBL/GenBank/DDBJ databases">
        <authorList>
            <person name="Swart Estienne"/>
        </authorList>
    </citation>
    <scope>NUCLEOTIDE SEQUENCE [LARGE SCALE GENOMIC DNA]</scope>
    <source>
        <strain evidence="1 2">130c</strain>
    </source>
</reference>
<evidence type="ECO:0000313" key="2">
    <source>
        <dbReference type="Proteomes" id="UP000039865"/>
    </source>
</evidence>
<dbReference type="Proteomes" id="UP000039865">
    <property type="component" value="Unassembled WGS sequence"/>
</dbReference>
<accession>A0A078ATZ8</accession>
<keyword evidence="2" id="KW-1185">Reference proteome</keyword>
<dbReference type="AlphaFoldDB" id="A0A078ATZ8"/>
<dbReference type="EMBL" id="CCKQ01014122">
    <property type="protein sequence ID" value="CDW85875.1"/>
    <property type="molecule type" value="Genomic_DNA"/>
</dbReference>
<gene>
    <name evidence="1" type="primary">Contig19552.g20727</name>
    <name evidence="1" type="ORF">STYLEM_14964</name>
</gene>
<dbReference type="InParanoid" id="A0A078ATZ8"/>
<name>A0A078ATZ8_STYLE</name>
<sequence length="213" mass="25453">MERFLETGINEAAFQILEVLQYYIDNSLLGKQPSPYEMQKFGNFQRLIPLMTFLQQQQNYEIYKQTIQKLQIEYDILGLKTLQNQSLLRQLEEEKQLLPNPRENQFQEFSKEDQDLIDIQGDRIKIVEWYFENNDVIKNFALLRQKQKEYMRANINQIHQILPPKNFKFFNDVGYQSLSPEQSKQVEIAYQEYLAKGGIQETFIQTGEDIYCI</sequence>
<protein>
    <submittedName>
        <fullName evidence="1">Uncharacterized protein</fullName>
    </submittedName>
</protein>
<evidence type="ECO:0000313" key="1">
    <source>
        <dbReference type="EMBL" id="CDW85875.1"/>
    </source>
</evidence>
<proteinExistence type="predicted"/>
<organism evidence="1 2">
    <name type="scientific">Stylonychia lemnae</name>
    <name type="common">Ciliate</name>
    <dbReference type="NCBI Taxonomy" id="5949"/>
    <lineage>
        <taxon>Eukaryota</taxon>
        <taxon>Sar</taxon>
        <taxon>Alveolata</taxon>
        <taxon>Ciliophora</taxon>
        <taxon>Intramacronucleata</taxon>
        <taxon>Spirotrichea</taxon>
        <taxon>Stichotrichia</taxon>
        <taxon>Sporadotrichida</taxon>
        <taxon>Oxytrichidae</taxon>
        <taxon>Stylonychinae</taxon>
        <taxon>Stylonychia</taxon>
    </lineage>
</organism>